<evidence type="ECO:0000313" key="14">
    <source>
        <dbReference type="Proteomes" id="UP000075359"/>
    </source>
</evidence>
<dbReference type="SUPFAM" id="SSF47384">
    <property type="entry name" value="Homodimeric domain of signal transducing histidine kinase"/>
    <property type="match status" value="1"/>
</dbReference>
<evidence type="ECO:0000256" key="4">
    <source>
        <dbReference type="ARBA" id="ARBA00022553"/>
    </source>
</evidence>
<sequence length="387" mass="44601">MFRSEKRSLFRFLTIYLLSTFILFSVGSAIFYTLEKHHLLDRQREAMEHEGEKIQHQLIRLHSTFETRLPIHVKETCKIALLDKERNPVFSNFTPPQNIDFTQAYQLINGHILYIKPVDPYYLGVAYLLLQTAINQTDIEELQKMILLFMLGAGLFFLILGYFLGRLFIAPMRESIETMNRFIQDTTHELNTPVSTILANLELIQTLHQCSAKEEMQRIEIASKTLSRIYDDLTYLKLNHQHHRSIQAIDLSALVKERLAYFSAALEAKKIALHTAVEPDVVLPMDQDDAIRLLDNLISNAIKYNQSGGTMEVRLNREHFSIKDSGIGIAKEELATIHERFKRANSSEGGFGIGLDIVYQVVAYYHFKIVINSQINQGTEVTIIWQK</sequence>
<keyword evidence="7" id="KW-0418">Kinase</keyword>
<dbReference type="InterPro" id="IPR036097">
    <property type="entry name" value="HisK_dim/P_sf"/>
</dbReference>
<keyword evidence="14" id="KW-1185">Reference proteome</keyword>
<evidence type="ECO:0000256" key="5">
    <source>
        <dbReference type="ARBA" id="ARBA00022679"/>
    </source>
</evidence>
<dbReference type="EC" id="2.7.13.3" evidence="3"/>
<dbReference type="InterPro" id="IPR003594">
    <property type="entry name" value="HATPase_dom"/>
</dbReference>
<dbReference type="PANTHER" id="PTHR45436">
    <property type="entry name" value="SENSOR HISTIDINE KINASE YKOH"/>
    <property type="match status" value="1"/>
</dbReference>
<dbReference type="Gene3D" id="3.30.565.10">
    <property type="entry name" value="Histidine kinase-like ATPase, C-terminal domain"/>
    <property type="match status" value="1"/>
</dbReference>
<evidence type="ECO:0000256" key="3">
    <source>
        <dbReference type="ARBA" id="ARBA00012438"/>
    </source>
</evidence>
<dbReference type="CDD" id="cd00075">
    <property type="entry name" value="HATPase"/>
    <property type="match status" value="1"/>
</dbReference>
<evidence type="ECO:0000256" key="1">
    <source>
        <dbReference type="ARBA" id="ARBA00000085"/>
    </source>
</evidence>
<feature type="transmembrane region" description="Helical" evidence="11">
    <location>
        <begin position="12"/>
        <end position="34"/>
    </location>
</feature>
<proteinExistence type="predicted"/>
<keyword evidence="6 11" id="KW-0812">Transmembrane</keyword>
<dbReference type="InterPro" id="IPR036890">
    <property type="entry name" value="HATPase_C_sf"/>
</dbReference>
<evidence type="ECO:0000256" key="6">
    <source>
        <dbReference type="ARBA" id="ARBA00022692"/>
    </source>
</evidence>
<dbReference type="GO" id="GO:0000155">
    <property type="term" value="F:phosphorelay sensor kinase activity"/>
    <property type="evidence" value="ECO:0007669"/>
    <property type="project" value="InterPro"/>
</dbReference>
<evidence type="ECO:0000313" key="13">
    <source>
        <dbReference type="EMBL" id="KYJ85792.1"/>
    </source>
</evidence>
<feature type="domain" description="Histidine kinase" evidence="12">
    <location>
        <begin position="185"/>
        <end position="387"/>
    </location>
</feature>
<evidence type="ECO:0000256" key="7">
    <source>
        <dbReference type="ARBA" id="ARBA00022777"/>
    </source>
</evidence>
<comment type="catalytic activity">
    <reaction evidence="1">
        <text>ATP + protein L-histidine = ADP + protein N-phospho-L-histidine.</text>
        <dbReference type="EC" id="2.7.13.3"/>
    </reaction>
</comment>
<dbReference type="Pfam" id="PF02518">
    <property type="entry name" value="HATPase_c"/>
    <property type="match status" value="1"/>
</dbReference>
<evidence type="ECO:0000256" key="8">
    <source>
        <dbReference type="ARBA" id="ARBA00022989"/>
    </source>
</evidence>
<reference evidence="13 14" key="1">
    <citation type="submission" date="2015-11" db="EMBL/GenBank/DDBJ databases">
        <title>Draft genome of Sulfurovum riftiae 1812E, a member of the Epsilonproteobacteria isolated from the tube of the deep-sea hydrothermal vent tubewom Riftia pachyptila.</title>
        <authorList>
            <person name="Vetriani C."/>
            <person name="Giovannelli D."/>
        </authorList>
    </citation>
    <scope>NUCLEOTIDE SEQUENCE [LARGE SCALE GENOMIC DNA]</scope>
    <source>
        <strain evidence="13 14">1812E</strain>
    </source>
</reference>
<evidence type="ECO:0000259" key="12">
    <source>
        <dbReference type="PROSITE" id="PS50109"/>
    </source>
</evidence>
<evidence type="ECO:0000256" key="11">
    <source>
        <dbReference type="SAM" id="Phobius"/>
    </source>
</evidence>
<dbReference type="InterPro" id="IPR003661">
    <property type="entry name" value="HisK_dim/P_dom"/>
</dbReference>
<evidence type="ECO:0000256" key="9">
    <source>
        <dbReference type="ARBA" id="ARBA00023012"/>
    </source>
</evidence>
<keyword evidence="5" id="KW-0808">Transferase</keyword>
<organism evidence="13 14">
    <name type="scientific">Sulfurovum riftiae</name>
    <dbReference type="NCBI Taxonomy" id="1630136"/>
    <lineage>
        <taxon>Bacteria</taxon>
        <taxon>Pseudomonadati</taxon>
        <taxon>Campylobacterota</taxon>
        <taxon>Epsilonproteobacteria</taxon>
        <taxon>Campylobacterales</taxon>
        <taxon>Sulfurovaceae</taxon>
        <taxon>Sulfurovum</taxon>
    </lineage>
</organism>
<dbReference type="Proteomes" id="UP000075359">
    <property type="component" value="Unassembled WGS sequence"/>
</dbReference>
<dbReference type="PROSITE" id="PS50109">
    <property type="entry name" value="HIS_KIN"/>
    <property type="match status" value="1"/>
</dbReference>
<accession>A0A151CE30</accession>
<comment type="caution">
    <text evidence="13">The sequence shown here is derived from an EMBL/GenBank/DDBJ whole genome shotgun (WGS) entry which is preliminary data.</text>
</comment>
<dbReference type="Pfam" id="PF00512">
    <property type="entry name" value="HisKA"/>
    <property type="match status" value="1"/>
</dbReference>
<dbReference type="PANTHER" id="PTHR45436:SF15">
    <property type="entry name" value="SENSOR HISTIDINE KINASE CUSS"/>
    <property type="match status" value="1"/>
</dbReference>
<name>A0A151CE30_9BACT</name>
<dbReference type="GO" id="GO:0005886">
    <property type="term" value="C:plasma membrane"/>
    <property type="evidence" value="ECO:0007669"/>
    <property type="project" value="TreeGrafter"/>
</dbReference>
<dbReference type="STRING" id="1630136.AS592_03370"/>
<evidence type="ECO:0000256" key="10">
    <source>
        <dbReference type="ARBA" id="ARBA00023136"/>
    </source>
</evidence>
<comment type="subcellular location">
    <subcellularLocation>
        <location evidence="2">Membrane</location>
        <topology evidence="2">Multi-pass membrane protein</topology>
    </subcellularLocation>
</comment>
<dbReference type="CDD" id="cd00082">
    <property type="entry name" value="HisKA"/>
    <property type="match status" value="1"/>
</dbReference>
<dbReference type="SUPFAM" id="SSF55874">
    <property type="entry name" value="ATPase domain of HSP90 chaperone/DNA topoisomerase II/histidine kinase"/>
    <property type="match status" value="1"/>
</dbReference>
<dbReference type="Gene3D" id="1.10.287.130">
    <property type="match status" value="1"/>
</dbReference>
<dbReference type="AlphaFoldDB" id="A0A151CE30"/>
<keyword evidence="9" id="KW-0902">Two-component regulatory system</keyword>
<dbReference type="EMBL" id="LNKT01000067">
    <property type="protein sequence ID" value="KYJ85792.1"/>
    <property type="molecule type" value="Genomic_DNA"/>
</dbReference>
<feature type="transmembrane region" description="Helical" evidence="11">
    <location>
        <begin position="145"/>
        <end position="169"/>
    </location>
</feature>
<gene>
    <name evidence="13" type="ORF">AS592_03370</name>
</gene>
<protein>
    <recommendedName>
        <fullName evidence="3">histidine kinase</fullName>
        <ecNumber evidence="3">2.7.13.3</ecNumber>
    </recommendedName>
</protein>
<keyword evidence="4" id="KW-0597">Phosphoprotein</keyword>
<keyword evidence="10 11" id="KW-0472">Membrane</keyword>
<keyword evidence="8 11" id="KW-1133">Transmembrane helix</keyword>
<dbReference type="InterPro" id="IPR050428">
    <property type="entry name" value="TCS_sensor_his_kinase"/>
</dbReference>
<dbReference type="InterPro" id="IPR005467">
    <property type="entry name" value="His_kinase_dom"/>
</dbReference>
<dbReference type="SMART" id="SM00388">
    <property type="entry name" value="HisKA"/>
    <property type="match status" value="1"/>
</dbReference>
<dbReference type="SMART" id="SM00387">
    <property type="entry name" value="HATPase_c"/>
    <property type="match status" value="1"/>
</dbReference>
<evidence type="ECO:0000256" key="2">
    <source>
        <dbReference type="ARBA" id="ARBA00004141"/>
    </source>
</evidence>